<dbReference type="InterPro" id="IPR004635">
    <property type="entry name" value="Pept_S49_SppA"/>
</dbReference>
<evidence type="ECO:0000256" key="4">
    <source>
        <dbReference type="ARBA" id="ARBA00022825"/>
    </source>
</evidence>
<protein>
    <submittedName>
        <fullName evidence="7">Signal peptide peptidase SppA</fullName>
    </submittedName>
</protein>
<dbReference type="RefSeq" id="WP_283740873.1">
    <property type="nucleotide sequence ID" value="NZ_JASJEV010000006.1"/>
</dbReference>
<evidence type="ECO:0000256" key="3">
    <source>
        <dbReference type="ARBA" id="ARBA00022801"/>
    </source>
</evidence>
<dbReference type="PANTHER" id="PTHR42987">
    <property type="entry name" value="PEPTIDASE S49"/>
    <property type="match status" value="1"/>
</dbReference>
<keyword evidence="2" id="KW-0645">Protease</keyword>
<reference evidence="7 8" key="1">
    <citation type="submission" date="2023-05" db="EMBL/GenBank/DDBJ databases">
        <title>Chelatococcus sp. nov., a moderately thermophilic bacterium isolated from hot spring microbial mat.</title>
        <authorList>
            <person name="Hu C.-J."/>
            <person name="Li W.-J."/>
        </authorList>
    </citation>
    <scope>NUCLEOTIDE SEQUENCE [LARGE SCALE GENOMIC DNA]</scope>
    <source>
        <strain evidence="7 8">SYSU G07232</strain>
    </source>
</reference>
<comment type="similarity">
    <text evidence="1">Belongs to the peptidase S49 family.</text>
</comment>
<dbReference type="CDD" id="cd07023">
    <property type="entry name" value="S49_Sppa_N_C"/>
    <property type="match status" value="1"/>
</dbReference>
<evidence type="ECO:0000259" key="6">
    <source>
        <dbReference type="Pfam" id="PF01343"/>
    </source>
</evidence>
<evidence type="ECO:0000256" key="1">
    <source>
        <dbReference type="ARBA" id="ARBA00008683"/>
    </source>
</evidence>
<dbReference type="PANTHER" id="PTHR42987:SF6">
    <property type="entry name" value="PROTEINASE IV"/>
    <property type="match status" value="1"/>
</dbReference>
<keyword evidence="8" id="KW-1185">Reference proteome</keyword>
<feature type="transmembrane region" description="Helical" evidence="5">
    <location>
        <begin position="20"/>
        <end position="41"/>
    </location>
</feature>
<name>A0ABT7AHM7_9HYPH</name>
<dbReference type="InterPro" id="IPR047272">
    <property type="entry name" value="S49_SppA_C"/>
</dbReference>
<keyword evidence="5" id="KW-1133">Transmembrane helix</keyword>
<sequence length="327" mass="34973">MSLDADLLADRRRLRRKLSLWRVVAFAALIALVVAGGWALGGRTITAAQSQIARVRISGFIAGDRRTLDLLKSLRDAQGAKAVLVTIDSPGGTTTGAEALYDALRRLSEKKPTVAVVDGMAASGGYIAALGTDRIVARETALVGSIGVLFQYPNVARLLETIGVTVEAVKSSPLKAAPSGFEPTSPEARAALESIVKDTYEWFKRLVRERRSYDDTGLASVSDGRIFTGRQALGLRLVDEIGGEREAIAWLEREKGIAKDLPVREWKPRSDRSGIGLWSSLAAGAAVLGYPDLAAALDRAAAASDLGRLDGLLAVWHPSLEKALNYQ</sequence>
<dbReference type="Gene3D" id="6.20.330.10">
    <property type="match status" value="1"/>
</dbReference>
<dbReference type="Pfam" id="PF01343">
    <property type="entry name" value="Peptidase_S49"/>
    <property type="match status" value="1"/>
</dbReference>
<evidence type="ECO:0000256" key="2">
    <source>
        <dbReference type="ARBA" id="ARBA00022670"/>
    </source>
</evidence>
<dbReference type="EMBL" id="JASJEV010000006">
    <property type="protein sequence ID" value="MDJ1158882.1"/>
    <property type="molecule type" value="Genomic_DNA"/>
</dbReference>
<dbReference type="SUPFAM" id="SSF52096">
    <property type="entry name" value="ClpP/crotonase"/>
    <property type="match status" value="1"/>
</dbReference>
<comment type="caution">
    <text evidence="7">The sequence shown here is derived from an EMBL/GenBank/DDBJ whole genome shotgun (WGS) entry which is preliminary data.</text>
</comment>
<gene>
    <name evidence="7" type="primary">sppA</name>
    <name evidence="7" type="ORF">QNA08_11615</name>
</gene>
<keyword evidence="5" id="KW-0812">Transmembrane</keyword>
<accession>A0ABT7AHM7</accession>
<feature type="domain" description="Peptidase S49" evidence="6">
    <location>
        <begin position="106"/>
        <end position="257"/>
    </location>
</feature>
<dbReference type="NCBIfam" id="TIGR00706">
    <property type="entry name" value="SppA_dom"/>
    <property type="match status" value="1"/>
</dbReference>
<organism evidence="7 8">
    <name type="scientific">Chelatococcus albus</name>
    <dbReference type="NCBI Taxonomy" id="3047466"/>
    <lineage>
        <taxon>Bacteria</taxon>
        <taxon>Pseudomonadati</taxon>
        <taxon>Pseudomonadota</taxon>
        <taxon>Alphaproteobacteria</taxon>
        <taxon>Hyphomicrobiales</taxon>
        <taxon>Chelatococcaceae</taxon>
        <taxon>Chelatococcus</taxon>
    </lineage>
</organism>
<dbReference type="Gene3D" id="3.90.226.10">
    <property type="entry name" value="2-enoyl-CoA Hydratase, Chain A, domain 1"/>
    <property type="match status" value="1"/>
</dbReference>
<keyword evidence="3" id="KW-0378">Hydrolase</keyword>
<dbReference type="Proteomes" id="UP001321492">
    <property type="component" value="Unassembled WGS sequence"/>
</dbReference>
<evidence type="ECO:0000256" key="5">
    <source>
        <dbReference type="SAM" id="Phobius"/>
    </source>
</evidence>
<dbReference type="InterPro" id="IPR002142">
    <property type="entry name" value="Peptidase_S49"/>
</dbReference>
<keyword evidence="5" id="KW-0472">Membrane</keyword>
<evidence type="ECO:0000313" key="8">
    <source>
        <dbReference type="Proteomes" id="UP001321492"/>
    </source>
</evidence>
<keyword evidence="4" id="KW-0720">Serine protease</keyword>
<dbReference type="InterPro" id="IPR029045">
    <property type="entry name" value="ClpP/crotonase-like_dom_sf"/>
</dbReference>
<evidence type="ECO:0000313" key="7">
    <source>
        <dbReference type="EMBL" id="MDJ1158882.1"/>
    </source>
</evidence>
<proteinExistence type="inferred from homology"/>